<reference evidence="2" key="1">
    <citation type="submission" date="2023-08" db="EMBL/GenBank/DDBJ databases">
        <title>Chromosome-level Genome Assembly of mud carp (Cirrhinus molitorella).</title>
        <authorList>
            <person name="Liu H."/>
        </authorList>
    </citation>
    <scope>NUCLEOTIDE SEQUENCE</scope>
    <source>
        <strain evidence="2">Prfri</strain>
        <tissue evidence="2">Muscle</tissue>
    </source>
</reference>
<keyword evidence="3" id="KW-1185">Reference proteome</keyword>
<keyword evidence="1" id="KW-0732">Signal</keyword>
<evidence type="ECO:0000313" key="2">
    <source>
        <dbReference type="EMBL" id="KAK2892444.1"/>
    </source>
</evidence>
<dbReference type="AlphaFoldDB" id="A0AA88TVV9"/>
<comment type="caution">
    <text evidence="2">The sequence shown here is derived from an EMBL/GenBank/DDBJ whole genome shotgun (WGS) entry which is preliminary data.</text>
</comment>
<feature type="chain" id="PRO_5041634126" evidence="1">
    <location>
        <begin position="18"/>
        <end position="67"/>
    </location>
</feature>
<evidence type="ECO:0000313" key="3">
    <source>
        <dbReference type="Proteomes" id="UP001187343"/>
    </source>
</evidence>
<dbReference type="EMBL" id="JAUYZG010000012">
    <property type="protein sequence ID" value="KAK2892444.1"/>
    <property type="molecule type" value="Genomic_DNA"/>
</dbReference>
<sequence>MELFSFIVFQLLIEVQSYESPIVKVSPDVIRESSSVKISCETPAGLPEKCYFYPNWVEVLKCSHGQL</sequence>
<proteinExistence type="predicted"/>
<evidence type="ECO:0000256" key="1">
    <source>
        <dbReference type="SAM" id="SignalP"/>
    </source>
</evidence>
<feature type="signal peptide" evidence="1">
    <location>
        <begin position="1"/>
        <end position="17"/>
    </location>
</feature>
<gene>
    <name evidence="2" type="ORF">Q8A67_012432</name>
</gene>
<protein>
    <submittedName>
        <fullName evidence="2">Uncharacterized protein</fullName>
    </submittedName>
</protein>
<accession>A0AA88TVV9</accession>
<organism evidence="2 3">
    <name type="scientific">Cirrhinus molitorella</name>
    <name type="common">mud carp</name>
    <dbReference type="NCBI Taxonomy" id="172907"/>
    <lineage>
        <taxon>Eukaryota</taxon>
        <taxon>Metazoa</taxon>
        <taxon>Chordata</taxon>
        <taxon>Craniata</taxon>
        <taxon>Vertebrata</taxon>
        <taxon>Euteleostomi</taxon>
        <taxon>Actinopterygii</taxon>
        <taxon>Neopterygii</taxon>
        <taxon>Teleostei</taxon>
        <taxon>Ostariophysi</taxon>
        <taxon>Cypriniformes</taxon>
        <taxon>Cyprinidae</taxon>
        <taxon>Labeoninae</taxon>
        <taxon>Labeonini</taxon>
        <taxon>Cirrhinus</taxon>
    </lineage>
</organism>
<name>A0AA88TVV9_9TELE</name>
<dbReference type="Proteomes" id="UP001187343">
    <property type="component" value="Unassembled WGS sequence"/>
</dbReference>